<name>A0A501XR71_9SPHN</name>
<dbReference type="InterPro" id="IPR001117">
    <property type="entry name" value="Cu-oxidase_2nd"/>
</dbReference>
<sequence>MRIPSSRGSLLPFPKSLQLLILAGALAVTTAETVLAAETTVDLVTRREKLEVNPGRRDTVVTLNGGVPGPVLRFREGDTVTVNLKNELPEMTAIHWHGLLIPGHHDGAPGFNGFPGIASGETYTYQFTLRQSGTYWYHSHASLQEQAGQYGALIIEPKDGPDIVVDREHVILLTEHTPEDPERIIRNLKADSGYYNWNKRTFPELLRDAGRFGLGKTLSDRAQWGRMRMDPTDIADVANYTLLVNGLPTARAPFFEMKAGEKVRLRFINGSAMSFMDVRMPGLSMKVVAADGRPVEPVTVDEFRMAVAETYDVIVEPKDDRAYPLWVETIDRRASLLATLGPNPGTRAEAPAPRPMQVLMMGEMGHAMPAMQMAESAMAPSDPDTDILNAAAKRQPAPAGGCSPEHAAMGHCSMPEAPPAAVPAASCSPEHAAMGHCTMPAAPQPAAPATSCSPEHAAMGHCKLPEAPVVPAIDPNCPPEHAAMGHCTPKVVKPEGGERVGTAVSLAAKPEGGTAFPRVDYGYGRDPMAGMDHSAMNHGAELGREGDTDGSGRVLGWATGAPYGARVLSMNDLVSAAPHTDARAPTRDIVIRITGNMERYIWTLNGKPFGEAPPVDVQFGERVRITFVNETMMAHPMHLHGMFFEIENGQPADRLPEKNVIAVAPGRTQSVLLTADEPGEWPLHCHLLFHMDSGMMKKLIVANVSAPPGQAGEVLPKTHTEHGSH</sequence>
<evidence type="ECO:0000256" key="4">
    <source>
        <dbReference type="SAM" id="SignalP"/>
    </source>
</evidence>
<dbReference type="PANTHER" id="PTHR11709:SF394">
    <property type="entry name" value="FI03373P-RELATED"/>
    <property type="match status" value="1"/>
</dbReference>
<dbReference type="InterPro" id="IPR002355">
    <property type="entry name" value="Cu_oxidase_Cu_BS"/>
</dbReference>
<dbReference type="OrthoDB" id="9757546at2"/>
<keyword evidence="2" id="KW-0560">Oxidoreductase</keyword>
<gene>
    <name evidence="8" type="ORF">FJQ54_05305</name>
</gene>
<dbReference type="InterPro" id="IPR011707">
    <property type="entry name" value="Cu-oxidase-like_N"/>
</dbReference>
<dbReference type="PROSITE" id="PS00080">
    <property type="entry name" value="MULTICOPPER_OXIDASE2"/>
    <property type="match status" value="1"/>
</dbReference>
<dbReference type="InterPro" id="IPR033138">
    <property type="entry name" value="Cu_oxidase_CS"/>
</dbReference>
<evidence type="ECO:0000313" key="8">
    <source>
        <dbReference type="EMBL" id="TPE62607.1"/>
    </source>
</evidence>
<dbReference type="Pfam" id="PF00394">
    <property type="entry name" value="Cu-oxidase"/>
    <property type="match status" value="1"/>
</dbReference>
<organism evidence="8 9">
    <name type="scientific">Sandaracinobacter neustonicus</name>
    <dbReference type="NCBI Taxonomy" id="1715348"/>
    <lineage>
        <taxon>Bacteria</taxon>
        <taxon>Pseudomonadati</taxon>
        <taxon>Pseudomonadota</taxon>
        <taxon>Alphaproteobacteria</taxon>
        <taxon>Sphingomonadales</taxon>
        <taxon>Sphingosinicellaceae</taxon>
        <taxon>Sandaracinobacter</taxon>
    </lineage>
</organism>
<dbReference type="CDD" id="cd13896">
    <property type="entry name" value="CuRO_3_CopA"/>
    <property type="match status" value="1"/>
</dbReference>
<dbReference type="PANTHER" id="PTHR11709">
    <property type="entry name" value="MULTI-COPPER OXIDASE"/>
    <property type="match status" value="1"/>
</dbReference>
<reference evidence="8 9" key="1">
    <citation type="submission" date="2019-06" db="EMBL/GenBank/DDBJ databases">
        <authorList>
            <person name="Lee I."/>
            <person name="Jang G.I."/>
            <person name="Hwang C.Y."/>
        </authorList>
    </citation>
    <scope>NUCLEOTIDE SEQUENCE [LARGE SCALE GENOMIC DNA]</scope>
    <source>
        <strain evidence="8 9">PAMC 28131</strain>
    </source>
</reference>
<keyword evidence="3" id="KW-0186">Copper</keyword>
<dbReference type="SUPFAM" id="SSF49503">
    <property type="entry name" value="Cupredoxins"/>
    <property type="match status" value="3"/>
</dbReference>
<keyword evidence="1" id="KW-0479">Metal-binding</keyword>
<dbReference type="InterPro" id="IPR008972">
    <property type="entry name" value="Cupredoxin"/>
</dbReference>
<evidence type="ECO:0000256" key="2">
    <source>
        <dbReference type="ARBA" id="ARBA00023002"/>
    </source>
</evidence>
<dbReference type="Proteomes" id="UP000319897">
    <property type="component" value="Unassembled WGS sequence"/>
</dbReference>
<evidence type="ECO:0000256" key="3">
    <source>
        <dbReference type="ARBA" id="ARBA00023008"/>
    </source>
</evidence>
<feature type="domain" description="Plastocyanin-like" evidence="6">
    <location>
        <begin position="584"/>
        <end position="703"/>
    </location>
</feature>
<keyword evidence="4" id="KW-0732">Signal</keyword>
<protein>
    <submittedName>
        <fullName evidence="8">Copper oxidase</fullName>
    </submittedName>
</protein>
<dbReference type="InterPro" id="IPR034279">
    <property type="entry name" value="CuRO_3_CopA"/>
</dbReference>
<dbReference type="InterPro" id="IPR011706">
    <property type="entry name" value="Cu-oxidase_C"/>
</dbReference>
<dbReference type="PROSITE" id="PS00079">
    <property type="entry name" value="MULTICOPPER_OXIDASE1"/>
    <property type="match status" value="1"/>
</dbReference>
<dbReference type="AlphaFoldDB" id="A0A501XR71"/>
<dbReference type="Gene3D" id="2.60.40.420">
    <property type="entry name" value="Cupredoxins - blue copper proteins"/>
    <property type="match status" value="3"/>
</dbReference>
<dbReference type="GO" id="GO:0005507">
    <property type="term" value="F:copper ion binding"/>
    <property type="evidence" value="ECO:0007669"/>
    <property type="project" value="InterPro"/>
</dbReference>
<dbReference type="Pfam" id="PF07732">
    <property type="entry name" value="Cu-oxidase_3"/>
    <property type="match status" value="1"/>
</dbReference>
<feature type="domain" description="Plastocyanin-like" evidence="7">
    <location>
        <begin position="49"/>
        <end position="159"/>
    </location>
</feature>
<dbReference type="EMBL" id="VFSU01000017">
    <property type="protein sequence ID" value="TPE62607.1"/>
    <property type="molecule type" value="Genomic_DNA"/>
</dbReference>
<evidence type="ECO:0000259" key="6">
    <source>
        <dbReference type="Pfam" id="PF07731"/>
    </source>
</evidence>
<keyword evidence="9" id="KW-1185">Reference proteome</keyword>
<evidence type="ECO:0000259" key="7">
    <source>
        <dbReference type="Pfam" id="PF07732"/>
    </source>
</evidence>
<dbReference type="Pfam" id="PF07731">
    <property type="entry name" value="Cu-oxidase_2"/>
    <property type="match status" value="1"/>
</dbReference>
<evidence type="ECO:0000256" key="1">
    <source>
        <dbReference type="ARBA" id="ARBA00022723"/>
    </source>
</evidence>
<feature type="domain" description="Plastocyanin-like" evidence="5">
    <location>
        <begin position="241"/>
        <end position="328"/>
    </location>
</feature>
<dbReference type="GO" id="GO:0016491">
    <property type="term" value="F:oxidoreductase activity"/>
    <property type="evidence" value="ECO:0007669"/>
    <property type="project" value="UniProtKB-KW"/>
</dbReference>
<evidence type="ECO:0000259" key="5">
    <source>
        <dbReference type="Pfam" id="PF00394"/>
    </source>
</evidence>
<evidence type="ECO:0000313" key="9">
    <source>
        <dbReference type="Proteomes" id="UP000319897"/>
    </source>
</evidence>
<accession>A0A501XR71</accession>
<feature type="chain" id="PRO_5021331603" evidence="4">
    <location>
        <begin position="37"/>
        <end position="725"/>
    </location>
</feature>
<proteinExistence type="predicted"/>
<dbReference type="InterPro" id="IPR045087">
    <property type="entry name" value="Cu-oxidase_fam"/>
</dbReference>
<comment type="caution">
    <text evidence="8">The sequence shown here is derived from an EMBL/GenBank/DDBJ whole genome shotgun (WGS) entry which is preliminary data.</text>
</comment>
<feature type="signal peptide" evidence="4">
    <location>
        <begin position="1"/>
        <end position="36"/>
    </location>
</feature>